<dbReference type="EMBL" id="JXCE01001304">
    <property type="protein sequence ID" value="KPA35281.1"/>
    <property type="molecule type" value="Genomic_DNA"/>
</dbReference>
<feature type="compositionally biased region" description="Basic and acidic residues" evidence="1">
    <location>
        <begin position="368"/>
        <end position="385"/>
    </location>
</feature>
<protein>
    <submittedName>
        <fullName evidence="2">Uncharacterized protein</fullName>
    </submittedName>
</protein>
<gene>
    <name evidence="2" type="ORF">FLAG1_12037</name>
</gene>
<accession>A0A0N0V4I1</accession>
<dbReference type="AlphaFoldDB" id="A0A0N0V4I1"/>
<reference evidence="2 3" key="1">
    <citation type="submission" date="2015-04" db="EMBL/GenBank/DDBJ databases">
        <title>The draft genome sequence of Fusarium langsethiae, a T-2/HT-2 mycotoxin producer.</title>
        <authorList>
            <person name="Lysoe E."/>
            <person name="Divon H.H."/>
            <person name="Terzi V."/>
            <person name="Orru L."/>
            <person name="Lamontanara A."/>
            <person name="Kolseth A.-K."/>
            <person name="Frandsen R.J."/>
            <person name="Nielsen K."/>
            <person name="Thrane U."/>
        </authorList>
    </citation>
    <scope>NUCLEOTIDE SEQUENCE [LARGE SCALE GENOMIC DNA]</scope>
    <source>
        <strain evidence="2 3">Fl201059</strain>
    </source>
</reference>
<evidence type="ECO:0000313" key="3">
    <source>
        <dbReference type="Proteomes" id="UP000037904"/>
    </source>
</evidence>
<comment type="caution">
    <text evidence="2">The sequence shown here is derived from an EMBL/GenBank/DDBJ whole genome shotgun (WGS) entry which is preliminary data.</text>
</comment>
<name>A0A0N0V4I1_FUSLA</name>
<evidence type="ECO:0000313" key="2">
    <source>
        <dbReference type="EMBL" id="KPA35281.1"/>
    </source>
</evidence>
<feature type="compositionally biased region" description="Basic and acidic residues" evidence="1">
    <location>
        <begin position="346"/>
        <end position="359"/>
    </location>
</feature>
<evidence type="ECO:0000256" key="1">
    <source>
        <dbReference type="SAM" id="MobiDB-lite"/>
    </source>
</evidence>
<dbReference type="Proteomes" id="UP000037904">
    <property type="component" value="Unassembled WGS sequence"/>
</dbReference>
<feature type="region of interest" description="Disordered" evidence="1">
    <location>
        <begin position="1"/>
        <end position="53"/>
    </location>
</feature>
<feature type="compositionally biased region" description="Polar residues" evidence="1">
    <location>
        <begin position="386"/>
        <end position="396"/>
    </location>
</feature>
<proteinExistence type="predicted"/>
<sequence length="405" mass="45380">MEDTHHPSPSPESSPKPLSQVKPLRKITPPERKPRHLPSPPASDERKRAASTADELPQYLVDFKRKCDTRGGISQLTSFPLSKDDYTGLRSKLEATFHRFDYYPRRQHITFRMPSATHDTFAQSLVAAIQEELLLYRISNQPEQVRSFIGKIRSSGSSTIVLRDSDDKTDDDTPKLQPDAQFRYQNVAFPSIVVEVAYSQDGKELPSRAKTYIHRTHGGIKAVLCFDINKECDGTISVWKPVFTPTEDDDGLELKITQVVQSQPFRAANGSPVNQDNALVLSLHEFAPDELCGDCPDLPISIPYSKFYEMLIDAEEVEKSATSGIQPNRGVKRSRLSSESVESMTEEDKKKWKAKDRAVKQKLSTQDGEYKGGEAGELSAKRVQETRSCIQPSFVESDSDETVSG</sequence>
<feature type="region of interest" description="Disordered" evidence="1">
    <location>
        <begin position="319"/>
        <end position="405"/>
    </location>
</feature>
<keyword evidence="3" id="KW-1185">Reference proteome</keyword>
<dbReference type="OrthoDB" id="3485856at2759"/>
<organism evidence="2 3">
    <name type="scientific">Fusarium langsethiae</name>
    <dbReference type="NCBI Taxonomy" id="179993"/>
    <lineage>
        <taxon>Eukaryota</taxon>
        <taxon>Fungi</taxon>
        <taxon>Dikarya</taxon>
        <taxon>Ascomycota</taxon>
        <taxon>Pezizomycotina</taxon>
        <taxon>Sordariomycetes</taxon>
        <taxon>Hypocreomycetidae</taxon>
        <taxon>Hypocreales</taxon>
        <taxon>Nectriaceae</taxon>
        <taxon>Fusarium</taxon>
    </lineage>
</organism>